<evidence type="ECO:0000313" key="3">
    <source>
        <dbReference type="Proteomes" id="UP000657006"/>
    </source>
</evidence>
<feature type="region of interest" description="Disordered" evidence="1">
    <location>
        <begin position="1"/>
        <end position="82"/>
    </location>
</feature>
<evidence type="ECO:0000313" key="2">
    <source>
        <dbReference type="EMBL" id="MBC8544677.1"/>
    </source>
</evidence>
<organism evidence="2 3">
    <name type="scientific">Bianquea renquensis</name>
    <dbReference type="NCBI Taxonomy" id="2763661"/>
    <lineage>
        <taxon>Bacteria</taxon>
        <taxon>Bacillati</taxon>
        <taxon>Bacillota</taxon>
        <taxon>Clostridia</taxon>
        <taxon>Eubacteriales</taxon>
        <taxon>Bianqueaceae</taxon>
        <taxon>Bianquea</taxon>
    </lineage>
</organism>
<dbReference type="AlphaFoldDB" id="A0A926DVM4"/>
<sequence length="82" mass="8991">MHAGKVKKGRGQRAHGGKIPAGIVETPNRRRNGKKMHAGEVKEQQGPACTRREIARHHRRDVQGGGETGRKMHAGGQSSKYM</sequence>
<dbReference type="RefSeq" id="WP_249290011.1">
    <property type="nucleotide sequence ID" value="NZ_JACRSQ010000027.1"/>
</dbReference>
<dbReference type="Proteomes" id="UP000657006">
    <property type="component" value="Unassembled WGS sequence"/>
</dbReference>
<comment type="caution">
    <text evidence="2">The sequence shown here is derived from an EMBL/GenBank/DDBJ whole genome shotgun (WGS) entry which is preliminary data.</text>
</comment>
<name>A0A926DVM4_9FIRM</name>
<proteinExistence type="predicted"/>
<dbReference type="EMBL" id="JACRSQ010000027">
    <property type="protein sequence ID" value="MBC8544677.1"/>
    <property type="molecule type" value="Genomic_DNA"/>
</dbReference>
<feature type="compositionally biased region" description="Basic residues" evidence="1">
    <location>
        <begin position="1"/>
        <end position="16"/>
    </location>
</feature>
<gene>
    <name evidence="2" type="ORF">H8730_14105</name>
</gene>
<evidence type="ECO:0000256" key="1">
    <source>
        <dbReference type="SAM" id="MobiDB-lite"/>
    </source>
</evidence>
<protein>
    <submittedName>
        <fullName evidence="2">Uncharacterized protein</fullName>
    </submittedName>
</protein>
<keyword evidence="3" id="KW-1185">Reference proteome</keyword>
<accession>A0A926DVM4</accession>
<reference evidence="2" key="1">
    <citation type="submission" date="2020-08" db="EMBL/GenBank/DDBJ databases">
        <title>Genome public.</title>
        <authorList>
            <person name="Liu C."/>
            <person name="Sun Q."/>
        </authorList>
    </citation>
    <scope>NUCLEOTIDE SEQUENCE</scope>
    <source>
        <strain evidence="2">NSJ-32</strain>
    </source>
</reference>